<comment type="caution">
    <text evidence="2">The sequence shown here is derived from an EMBL/GenBank/DDBJ whole genome shotgun (WGS) entry which is preliminary data.</text>
</comment>
<dbReference type="SUPFAM" id="SSF48452">
    <property type="entry name" value="TPR-like"/>
    <property type="match status" value="1"/>
</dbReference>
<dbReference type="InterPro" id="IPR050754">
    <property type="entry name" value="FKBP4/5/8-like"/>
</dbReference>
<dbReference type="EMBL" id="CAMXCT030004669">
    <property type="protein sequence ID" value="CAL4797252.1"/>
    <property type="molecule type" value="Genomic_DNA"/>
</dbReference>
<dbReference type="PANTHER" id="PTHR46512">
    <property type="entry name" value="PEPTIDYLPROLYL ISOMERASE"/>
    <property type="match status" value="1"/>
</dbReference>
<reference evidence="2" key="1">
    <citation type="submission" date="2022-10" db="EMBL/GenBank/DDBJ databases">
        <authorList>
            <person name="Chen Y."/>
            <person name="Dougan E. K."/>
            <person name="Chan C."/>
            <person name="Rhodes N."/>
            <person name="Thang M."/>
        </authorList>
    </citation>
    <scope>NUCLEOTIDE SEQUENCE</scope>
</reference>
<name>A0A9P1GE17_9DINO</name>
<dbReference type="PROSITE" id="PS50005">
    <property type="entry name" value="TPR"/>
    <property type="match status" value="1"/>
</dbReference>
<dbReference type="EMBL" id="CAMXCT020004669">
    <property type="protein sequence ID" value="CAL1163315.1"/>
    <property type="molecule type" value="Genomic_DNA"/>
</dbReference>
<protein>
    <submittedName>
        <fullName evidence="2">Uncharacterized protein</fullName>
    </submittedName>
</protein>
<keyword evidence="4" id="KW-1185">Reference proteome</keyword>
<proteinExistence type="predicted"/>
<feature type="repeat" description="TPR" evidence="1">
    <location>
        <begin position="130"/>
        <end position="163"/>
    </location>
</feature>
<evidence type="ECO:0000313" key="4">
    <source>
        <dbReference type="Proteomes" id="UP001152797"/>
    </source>
</evidence>
<sequence length="233" mass="25887">MCHQMSSVQFCGLDETSQKCAACASRTPNAWSTPHKKLENCELLKSSAAAFMKSKDFRRACKVYQLVQDFLGYTDDWAQDDKDRADILRRACKSNEVMAWIKLEQFRNAADLCTELLEGGGGTTANPKDIKAIFRRGVAYIGLGEAKLATKAFQEILADDPKNNEARAYLTKAKDLEKEQSKNSGDLFKGMMGAAGSFGYPVGFSSTEGDREREREAMMNRLEELKAKGPLVI</sequence>
<dbReference type="OrthoDB" id="431615at2759"/>
<dbReference type="EMBL" id="CAMXCT010004669">
    <property type="protein sequence ID" value="CAI4009940.1"/>
    <property type="molecule type" value="Genomic_DNA"/>
</dbReference>
<dbReference type="InterPro" id="IPR019734">
    <property type="entry name" value="TPR_rpt"/>
</dbReference>
<dbReference type="InterPro" id="IPR011990">
    <property type="entry name" value="TPR-like_helical_dom_sf"/>
</dbReference>
<dbReference type="Gene3D" id="1.25.40.10">
    <property type="entry name" value="Tetratricopeptide repeat domain"/>
    <property type="match status" value="1"/>
</dbReference>
<gene>
    <name evidence="2" type="ORF">C1SCF055_LOCUS35264</name>
</gene>
<keyword evidence="1" id="KW-0802">TPR repeat</keyword>
<reference evidence="3" key="2">
    <citation type="submission" date="2024-04" db="EMBL/GenBank/DDBJ databases">
        <authorList>
            <person name="Chen Y."/>
            <person name="Shah S."/>
            <person name="Dougan E. K."/>
            <person name="Thang M."/>
            <person name="Chan C."/>
        </authorList>
    </citation>
    <scope>NUCLEOTIDE SEQUENCE [LARGE SCALE GENOMIC DNA]</scope>
</reference>
<accession>A0A9P1GE17</accession>
<evidence type="ECO:0000313" key="2">
    <source>
        <dbReference type="EMBL" id="CAI4009940.1"/>
    </source>
</evidence>
<evidence type="ECO:0000256" key="1">
    <source>
        <dbReference type="PROSITE-ProRule" id="PRU00339"/>
    </source>
</evidence>
<evidence type="ECO:0000313" key="3">
    <source>
        <dbReference type="EMBL" id="CAL1163315.1"/>
    </source>
</evidence>
<dbReference type="AlphaFoldDB" id="A0A9P1GE17"/>
<organism evidence="2">
    <name type="scientific">Cladocopium goreaui</name>
    <dbReference type="NCBI Taxonomy" id="2562237"/>
    <lineage>
        <taxon>Eukaryota</taxon>
        <taxon>Sar</taxon>
        <taxon>Alveolata</taxon>
        <taxon>Dinophyceae</taxon>
        <taxon>Suessiales</taxon>
        <taxon>Symbiodiniaceae</taxon>
        <taxon>Cladocopium</taxon>
    </lineage>
</organism>
<dbReference type="Proteomes" id="UP001152797">
    <property type="component" value="Unassembled WGS sequence"/>
</dbReference>